<dbReference type="Proteomes" id="UP000198728">
    <property type="component" value="Unassembled WGS sequence"/>
</dbReference>
<gene>
    <name evidence="3" type="ORF">SAMN04488094_101109</name>
</gene>
<dbReference type="RefSeq" id="WP_093358418.1">
    <property type="nucleotide sequence ID" value="NZ_FOLG01000001.1"/>
</dbReference>
<dbReference type="EMBL" id="FOLG01000001">
    <property type="protein sequence ID" value="SFB72065.1"/>
    <property type="molecule type" value="Genomic_DNA"/>
</dbReference>
<keyword evidence="1" id="KW-0175">Coiled coil</keyword>
<dbReference type="STRING" id="441112.SAMN04488094_101109"/>
<feature type="region of interest" description="Disordered" evidence="2">
    <location>
        <begin position="130"/>
        <end position="199"/>
    </location>
</feature>
<dbReference type="OrthoDB" id="8100830at2"/>
<sequence length="199" mass="21644">MSDFWTRRKAAVEAEVRAEEVATQAAQAQQTEEELAARSDADILKDLGLPAPEMLMSSKEVRAFLAAAVPQRLKTRALRRLWGLNPVLANLDGLVDYGEDFNAVPTGGEIKTAYQVGKGIVRRVMAEGEGVDAESGSVEPQTALARNTDGPEEFDRNVALEPSEPATKDISTDGVQGADEAQTPSDLRPRRMNFRFEAT</sequence>
<evidence type="ECO:0000256" key="1">
    <source>
        <dbReference type="SAM" id="Coils"/>
    </source>
</evidence>
<proteinExistence type="predicted"/>
<reference evidence="3 4" key="1">
    <citation type="submission" date="2016-10" db="EMBL/GenBank/DDBJ databases">
        <authorList>
            <person name="de Groot N.N."/>
        </authorList>
    </citation>
    <scope>NUCLEOTIDE SEQUENCE [LARGE SCALE GENOMIC DNA]</scope>
    <source>
        <strain evidence="3 4">DSM 19548</strain>
    </source>
</reference>
<protein>
    <recommendedName>
        <fullName evidence="5">DUF3306 domain-containing protein</fullName>
    </recommendedName>
</protein>
<dbReference type="InterPro" id="IPR021735">
    <property type="entry name" value="DUF3306"/>
</dbReference>
<evidence type="ECO:0000313" key="4">
    <source>
        <dbReference type="Proteomes" id="UP000198728"/>
    </source>
</evidence>
<dbReference type="AlphaFoldDB" id="A0A1I1DAV5"/>
<evidence type="ECO:0000313" key="3">
    <source>
        <dbReference type="EMBL" id="SFB72065.1"/>
    </source>
</evidence>
<dbReference type="Pfam" id="PF11748">
    <property type="entry name" value="DUF3306"/>
    <property type="match status" value="1"/>
</dbReference>
<organism evidence="3 4">
    <name type="scientific">Tropicimonas isoalkanivorans</name>
    <dbReference type="NCBI Taxonomy" id="441112"/>
    <lineage>
        <taxon>Bacteria</taxon>
        <taxon>Pseudomonadati</taxon>
        <taxon>Pseudomonadota</taxon>
        <taxon>Alphaproteobacteria</taxon>
        <taxon>Rhodobacterales</taxon>
        <taxon>Roseobacteraceae</taxon>
        <taxon>Tropicimonas</taxon>
    </lineage>
</organism>
<keyword evidence="4" id="KW-1185">Reference proteome</keyword>
<accession>A0A1I1DAV5</accession>
<evidence type="ECO:0008006" key="5">
    <source>
        <dbReference type="Google" id="ProtNLM"/>
    </source>
</evidence>
<evidence type="ECO:0000256" key="2">
    <source>
        <dbReference type="SAM" id="MobiDB-lite"/>
    </source>
</evidence>
<name>A0A1I1DAV5_9RHOB</name>
<feature type="coiled-coil region" evidence="1">
    <location>
        <begin position="11"/>
        <end position="38"/>
    </location>
</feature>